<dbReference type="PANTHER" id="PTHR24220">
    <property type="entry name" value="IMPORT ATP-BINDING PROTEIN"/>
    <property type="match status" value="1"/>
</dbReference>
<gene>
    <name evidence="4" type="ORF">AVCANL283_01155</name>
</gene>
<accession>A0ABS7WPN8</accession>
<evidence type="ECO:0000259" key="3">
    <source>
        <dbReference type="PROSITE" id="PS50893"/>
    </source>
</evidence>
<evidence type="ECO:0000313" key="5">
    <source>
        <dbReference type="Proteomes" id="UP000786183"/>
    </source>
</evidence>
<dbReference type="EMBL" id="JACGBB010000002">
    <property type="protein sequence ID" value="MBZ7986723.1"/>
    <property type="molecule type" value="Genomic_DNA"/>
</dbReference>
<dbReference type="PROSITE" id="PS00211">
    <property type="entry name" value="ABC_TRANSPORTER_1"/>
    <property type="match status" value="1"/>
</dbReference>
<dbReference type="InterPro" id="IPR015854">
    <property type="entry name" value="ABC_transpr_LolD-like"/>
</dbReference>
<evidence type="ECO:0000256" key="1">
    <source>
        <dbReference type="ARBA" id="ARBA00022741"/>
    </source>
</evidence>
<dbReference type="SUPFAM" id="SSF52540">
    <property type="entry name" value="P-loop containing nucleoside triphosphate hydrolases"/>
    <property type="match status" value="1"/>
</dbReference>
<dbReference type="Proteomes" id="UP000786183">
    <property type="component" value="Unassembled WGS sequence"/>
</dbReference>
<keyword evidence="1" id="KW-0547">Nucleotide-binding</keyword>
<sequence>MNSVILHAKNLSIAYKNEVIIKNASFDAKEGEFIFITGKSGSGKTTIIKSLFGEIDFNGELFVNYKNLKNINPISLLKLRRSIGIVFQDYKLISDLKVFENIALPLKIAGLSNAKVTKHTNMLLDYIKLSHKAKKYPYELSGGEQQRIAVARAIIHNPKLIICDEPTGNLDIHSADIIWQMLEGAKKSFNSCVLVTTHHIPNAINFAYRHFNIENGVLNEFF</sequence>
<feature type="domain" description="ABC transporter" evidence="3">
    <location>
        <begin position="6"/>
        <end position="222"/>
    </location>
</feature>
<dbReference type="SMART" id="SM00382">
    <property type="entry name" value="AAA"/>
    <property type="match status" value="1"/>
</dbReference>
<dbReference type="RefSeq" id="WP_172230058.1">
    <property type="nucleotide sequence ID" value="NZ_CP035946.1"/>
</dbReference>
<dbReference type="PROSITE" id="PS50893">
    <property type="entry name" value="ABC_TRANSPORTER_2"/>
    <property type="match status" value="1"/>
</dbReference>
<dbReference type="InterPro" id="IPR027417">
    <property type="entry name" value="P-loop_NTPase"/>
</dbReference>
<evidence type="ECO:0000313" key="4">
    <source>
        <dbReference type="EMBL" id="MBZ7986723.1"/>
    </source>
</evidence>
<dbReference type="Pfam" id="PF00005">
    <property type="entry name" value="ABC_tran"/>
    <property type="match status" value="1"/>
</dbReference>
<organism evidence="4 5">
    <name type="scientific">Campylobacter canadensis</name>
    <dbReference type="NCBI Taxonomy" id="449520"/>
    <lineage>
        <taxon>Bacteria</taxon>
        <taxon>Pseudomonadati</taxon>
        <taxon>Campylobacterota</taxon>
        <taxon>Epsilonproteobacteria</taxon>
        <taxon>Campylobacterales</taxon>
        <taxon>Campylobacteraceae</taxon>
        <taxon>Campylobacter</taxon>
    </lineage>
</organism>
<keyword evidence="5" id="KW-1185">Reference proteome</keyword>
<dbReference type="Gene3D" id="3.40.50.300">
    <property type="entry name" value="P-loop containing nucleotide triphosphate hydrolases"/>
    <property type="match status" value="1"/>
</dbReference>
<name>A0ABS7WPN8_9BACT</name>
<protein>
    <submittedName>
        <fullName evidence="4">ATP-binding cassette domain-containing protein</fullName>
    </submittedName>
</protein>
<dbReference type="InterPro" id="IPR003593">
    <property type="entry name" value="AAA+_ATPase"/>
</dbReference>
<dbReference type="GO" id="GO:0005524">
    <property type="term" value="F:ATP binding"/>
    <property type="evidence" value="ECO:0007669"/>
    <property type="project" value="UniProtKB-KW"/>
</dbReference>
<dbReference type="InterPro" id="IPR003439">
    <property type="entry name" value="ABC_transporter-like_ATP-bd"/>
</dbReference>
<evidence type="ECO:0000256" key="2">
    <source>
        <dbReference type="ARBA" id="ARBA00022840"/>
    </source>
</evidence>
<proteinExistence type="predicted"/>
<keyword evidence="2 4" id="KW-0067">ATP-binding</keyword>
<reference evidence="4 5" key="1">
    <citation type="submission" date="2020-07" db="EMBL/GenBank/DDBJ databases">
        <title>Transfer of Campylobacter canadensis to the novel genus Avispirillum gen. nov., that also includes two novel species recovered from migratory waterfowl: Avispirillum anseris sp. nov. and Avispirillum brantae sp. nov.</title>
        <authorList>
            <person name="Miller W.G."/>
            <person name="Chapman M.H."/>
            <person name="Yee E."/>
            <person name="Inglis G.D."/>
        </authorList>
    </citation>
    <scope>NUCLEOTIDE SEQUENCE [LARGE SCALE GENOMIC DNA]</scope>
    <source>
        <strain evidence="4 5">L283</strain>
    </source>
</reference>
<comment type="caution">
    <text evidence="4">The sequence shown here is derived from an EMBL/GenBank/DDBJ whole genome shotgun (WGS) entry which is preliminary data.</text>
</comment>
<dbReference type="InterPro" id="IPR017871">
    <property type="entry name" value="ABC_transporter-like_CS"/>
</dbReference>
<dbReference type="PANTHER" id="PTHR24220:SF86">
    <property type="entry name" value="ABC TRANSPORTER ABCH.1"/>
    <property type="match status" value="1"/>
</dbReference>